<evidence type="ECO:0000313" key="2">
    <source>
        <dbReference type="Proteomes" id="UP000003489"/>
    </source>
</evidence>
<dbReference type="EMBL" id="ABYW01000007">
    <property type="protein sequence ID" value="EEE41997.1"/>
    <property type="molecule type" value="Genomic_DNA"/>
</dbReference>
<evidence type="ECO:0000313" key="1">
    <source>
        <dbReference type="EMBL" id="EEE41997.1"/>
    </source>
</evidence>
<dbReference type="AlphaFoldDB" id="B9AEV7"/>
<reference evidence="1 2" key="1">
    <citation type="submission" date="2008-10" db="EMBL/GenBank/DDBJ databases">
        <authorList>
            <person name="Fulton L."/>
            <person name="Clifton S."/>
            <person name="Fulton B."/>
            <person name="Xu J."/>
            <person name="Minx P."/>
            <person name="Pepin K.H."/>
            <person name="Johnson M."/>
            <person name="Bhonagiri V."/>
            <person name="Nash W.E."/>
            <person name="Mardis E.R."/>
            <person name="Wilson R.K."/>
        </authorList>
    </citation>
    <scope>NUCLEOTIDE SEQUENCE [LARGE SCALE GENOMIC DNA]</scope>
    <source>
        <strain evidence="1 2">DSM 2375</strain>
    </source>
</reference>
<dbReference type="HOGENOM" id="CLU_2243901_0_0_2"/>
<reference evidence="1 2" key="2">
    <citation type="submission" date="2008-11" db="EMBL/GenBank/DDBJ databases">
        <title>Draft genome sequence of Methanobrevibacter smithii (DSM 2375).</title>
        <authorList>
            <person name="Sudarsanam P."/>
            <person name="Ley R."/>
            <person name="Guruge J."/>
            <person name="Turnbaugh P.J."/>
            <person name="Mahowald M."/>
            <person name="Liep D."/>
            <person name="Gordon J."/>
        </authorList>
    </citation>
    <scope>NUCLEOTIDE SEQUENCE [LARGE SCALE GENOMIC DNA]</scope>
    <source>
        <strain evidence="1 2">DSM 2375</strain>
    </source>
</reference>
<organism evidence="1 2">
    <name type="scientific">Methanobrevibacter smithii DSM 2375</name>
    <dbReference type="NCBI Taxonomy" id="483214"/>
    <lineage>
        <taxon>Archaea</taxon>
        <taxon>Methanobacteriati</taxon>
        <taxon>Methanobacteriota</taxon>
        <taxon>Methanomada group</taxon>
        <taxon>Methanobacteria</taxon>
        <taxon>Methanobacteriales</taxon>
        <taxon>Methanobacteriaceae</taxon>
        <taxon>Methanobrevibacter</taxon>
    </lineage>
</organism>
<dbReference type="Proteomes" id="UP000003489">
    <property type="component" value="Unassembled WGS sequence"/>
</dbReference>
<name>B9AEV7_METSM</name>
<proteinExistence type="predicted"/>
<sequence length="104" mass="12319">MNRLPIIEKTNDSKRKIKQLYDSDSVLFEETLLVSNNIKYSICFVPKAEVYDVIIEDFENNFTKYQVFHKLSPSTLKYFNLLKGESYLDDFGNEFKCISHTIEY</sequence>
<dbReference type="PATRIC" id="fig|483214.13.peg.857"/>
<comment type="caution">
    <text evidence="1">The sequence shown here is derived from an EMBL/GenBank/DDBJ whole genome shotgun (WGS) entry which is preliminary data.</text>
</comment>
<accession>B9AEV7</accession>
<protein>
    <submittedName>
        <fullName evidence="1">Uncharacterized protein</fullName>
    </submittedName>
</protein>
<gene>
    <name evidence="1" type="ORF">METSMIALI_00895</name>
</gene>